<feature type="compositionally biased region" description="Polar residues" evidence="6">
    <location>
        <begin position="464"/>
        <end position="475"/>
    </location>
</feature>
<organism evidence="8 9">
    <name type="scientific">Apolygus lucorum</name>
    <name type="common">Small green plant bug</name>
    <name type="synonym">Lygocoris lucorum</name>
    <dbReference type="NCBI Taxonomy" id="248454"/>
    <lineage>
        <taxon>Eukaryota</taxon>
        <taxon>Metazoa</taxon>
        <taxon>Ecdysozoa</taxon>
        <taxon>Arthropoda</taxon>
        <taxon>Hexapoda</taxon>
        <taxon>Insecta</taxon>
        <taxon>Pterygota</taxon>
        <taxon>Neoptera</taxon>
        <taxon>Paraneoptera</taxon>
        <taxon>Hemiptera</taxon>
        <taxon>Heteroptera</taxon>
        <taxon>Panheteroptera</taxon>
        <taxon>Cimicomorpha</taxon>
        <taxon>Miridae</taxon>
        <taxon>Mirini</taxon>
        <taxon>Apolygus</taxon>
    </lineage>
</organism>
<feature type="compositionally biased region" description="Polar residues" evidence="6">
    <location>
        <begin position="962"/>
        <end position="976"/>
    </location>
</feature>
<dbReference type="InterPro" id="IPR008181">
    <property type="entry name" value="dUTPase"/>
</dbReference>
<dbReference type="Gene3D" id="2.70.40.10">
    <property type="match status" value="1"/>
</dbReference>
<feature type="compositionally biased region" description="Polar residues" evidence="6">
    <location>
        <begin position="783"/>
        <end position="793"/>
    </location>
</feature>
<dbReference type="SUPFAM" id="SSF51283">
    <property type="entry name" value="dUTPase-like"/>
    <property type="match status" value="1"/>
</dbReference>
<dbReference type="Proteomes" id="UP000466442">
    <property type="component" value="Unassembled WGS sequence"/>
</dbReference>
<feature type="compositionally biased region" description="Basic and acidic residues" evidence="6">
    <location>
        <begin position="685"/>
        <end position="710"/>
    </location>
</feature>
<feature type="domain" description="dUTPase-like" evidence="7">
    <location>
        <begin position="1050"/>
        <end position="1154"/>
    </location>
</feature>
<feature type="compositionally biased region" description="Polar residues" evidence="6">
    <location>
        <begin position="562"/>
        <end position="572"/>
    </location>
</feature>
<evidence type="ECO:0000313" key="8">
    <source>
        <dbReference type="EMBL" id="KAF6212461.1"/>
    </source>
</evidence>
<feature type="compositionally biased region" description="Polar residues" evidence="6">
    <location>
        <begin position="926"/>
        <end position="947"/>
    </location>
</feature>
<dbReference type="EMBL" id="WIXP02000004">
    <property type="protein sequence ID" value="KAF6212461.1"/>
    <property type="molecule type" value="Genomic_DNA"/>
</dbReference>
<feature type="compositionally biased region" description="Polar residues" evidence="6">
    <location>
        <begin position="643"/>
        <end position="673"/>
    </location>
</feature>
<dbReference type="GO" id="GO:0000287">
    <property type="term" value="F:magnesium ion binding"/>
    <property type="evidence" value="ECO:0007669"/>
    <property type="project" value="InterPro"/>
</dbReference>
<keyword evidence="9" id="KW-1185">Reference proteome</keyword>
<feature type="region of interest" description="Disordered" evidence="6">
    <location>
        <begin position="608"/>
        <end position="976"/>
    </location>
</feature>
<comment type="caution">
    <text evidence="8">The sequence shown here is derived from an EMBL/GenBank/DDBJ whole genome shotgun (WGS) entry which is preliminary data.</text>
</comment>
<keyword evidence="5" id="KW-0546">Nucleotide metabolism</keyword>
<feature type="compositionally biased region" description="Basic and acidic residues" evidence="6">
    <location>
        <begin position="506"/>
        <end position="538"/>
    </location>
</feature>
<feature type="compositionally biased region" description="Basic and acidic residues" evidence="6">
    <location>
        <begin position="316"/>
        <end position="331"/>
    </location>
</feature>
<accession>A0A8S9XVX0</accession>
<feature type="compositionally biased region" description="Basic and acidic residues" evidence="6">
    <location>
        <begin position="758"/>
        <end position="782"/>
    </location>
</feature>
<evidence type="ECO:0000256" key="6">
    <source>
        <dbReference type="SAM" id="MobiDB-lite"/>
    </source>
</evidence>
<feature type="region of interest" description="Disordered" evidence="6">
    <location>
        <begin position="127"/>
        <end position="244"/>
    </location>
</feature>
<keyword evidence="4" id="KW-0378">Hydrolase</keyword>
<reference evidence="8" key="1">
    <citation type="journal article" date="2021" name="Mol. Ecol. Resour.">
        <title>Apolygus lucorum genome provides insights into omnivorousness and mesophyll feeding.</title>
        <authorList>
            <person name="Liu Y."/>
            <person name="Liu H."/>
            <person name="Wang H."/>
            <person name="Huang T."/>
            <person name="Liu B."/>
            <person name="Yang B."/>
            <person name="Yin L."/>
            <person name="Li B."/>
            <person name="Zhang Y."/>
            <person name="Zhang S."/>
            <person name="Jiang F."/>
            <person name="Zhang X."/>
            <person name="Ren Y."/>
            <person name="Wang B."/>
            <person name="Wang S."/>
            <person name="Lu Y."/>
            <person name="Wu K."/>
            <person name="Fan W."/>
            <person name="Wang G."/>
        </authorList>
    </citation>
    <scope>NUCLEOTIDE SEQUENCE</scope>
    <source>
        <strain evidence="8">12Hb</strain>
    </source>
</reference>
<evidence type="ECO:0000313" key="9">
    <source>
        <dbReference type="Proteomes" id="UP000466442"/>
    </source>
</evidence>
<protein>
    <recommendedName>
        <fullName evidence="3">dUTP diphosphatase</fullName>
        <ecNumber evidence="3">3.6.1.23</ecNumber>
    </recommendedName>
</protein>
<feature type="compositionally biased region" description="Polar residues" evidence="6">
    <location>
        <begin position="621"/>
        <end position="632"/>
    </location>
</feature>
<proteinExistence type="inferred from homology"/>
<dbReference type="PANTHER" id="PTHR11241">
    <property type="entry name" value="DEOXYURIDINE 5'-TRIPHOSPHATE NUCLEOTIDOHYDROLASE"/>
    <property type="match status" value="1"/>
</dbReference>
<dbReference type="GO" id="GO:0004170">
    <property type="term" value="F:dUTP diphosphatase activity"/>
    <property type="evidence" value="ECO:0007669"/>
    <property type="project" value="UniProtKB-EC"/>
</dbReference>
<feature type="compositionally biased region" description="Polar residues" evidence="6">
    <location>
        <begin position="172"/>
        <end position="185"/>
    </location>
</feature>
<feature type="compositionally biased region" description="Basic and acidic residues" evidence="6">
    <location>
        <begin position="794"/>
        <end position="810"/>
    </location>
</feature>
<dbReference type="EC" id="3.6.1.23" evidence="3"/>
<comment type="pathway">
    <text evidence="1">Pyrimidine metabolism; dUMP biosynthesis; dUMP from dCTP (dUTP route): step 2/2.</text>
</comment>
<evidence type="ECO:0000259" key="7">
    <source>
        <dbReference type="Pfam" id="PF00692"/>
    </source>
</evidence>
<dbReference type="PANTHER" id="PTHR11241:SF0">
    <property type="entry name" value="DEOXYURIDINE 5'-TRIPHOSPHATE NUCLEOTIDOHYDROLASE"/>
    <property type="match status" value="1"/>
</dbReference>
<feature type="region of interest" description="Disordered" evidence="6">
    <location>
        <begin position="316"/>
        <end position="572"/>
    </location>
</feature>
<dbReference type="CDD" id="cd07557">
    <property type="entry name" value="trimeric_dUTPase"/>
    <property type="match status" value="1"/>
</dbReference>
<feature type="compositionally biased region" description="Basic and acidic residues" evidence="6">
    <location>
        <begin position="608"/>
        <end position="619"/>
    </location>
</feature>
<feature type="compositionally biased region" description="Low complexity" evidence="6">
    <location>
        <begin position="447"/>
        <end position="461"/>
    </location>
</feature>
<dbReference type="OrthoDB" id="419889at2759"/>
<dbReference type="AlphaFoldDB" id="A0A8S9XVX0"/>
<feature type="compositionally biased region" description="Basic and acidic residues" evidence="6">
    <location>
        <begin position="739"/>
        <end position="748"/>
    </location>
</feature>
<feature type="compositionally biased region" description="Basic residues" evidence="6">
    <location>
        <begin position="949"/>
        <end position="961"/>
    </location>
</feature>
<dbReference type="GO" id="GO:0046081">
    <property type="term" value="P:dUTP catabolic process"/>
    <property type="evidence" value="ECO:0007669"/>
    <property type="project" value="InterPro"/>
</dbReference>
<evidence type="ECO:0000256" key="4">
    <source>
        <dbReference type="ARBA" id="ARBA00022801"/>
    </source>
</evidence>
<name>A0A8S9XVX0_APOLU</name>
<dbReference type="InterPro" id="IPR036157">
    <property type="entry name" value="dUTPase-like_sf"/>
</dbReference>
<feature type="compositionally biased region" description="Low complexity" evidence="6">
    <location>
        <begin position="361"/>
        <end position="383"/>
    </location>
</feature>
<comment type="similarity">
    <text evidence="2">Belongs to the dUTPase family.</text>
</comment>
<dbReference type="InterPro" id="IPR033704">
    <property type="entry name" value="dUTPase_trimeric"/>
</dbReference>
<evidence type="ECO:0000256" key="2">
    <source>
        <dbReference type="ARBA" id="ARBA00006581"/>
    </source>
</evidence>
<evidence type="ECO:0000256" key="1">
    <source>
        <dbReference type="ARBA" id="ARBA00005142"/>
    </source>
</evidence>
<feature type="compositionally biased region" description="Basic and acidic residues" evidence="6">
    <location>
        <begin position="342"/>
        <end position="360"/>
    </location>
</feature>
<feature type="compositionally biased region" description="Basic and acidic residues" evidence="6">
    <location>
        <begin position="186"/>
        <end position="206"/>
    </location>
</feature>
<evidence type="ECO:0000256" key="5">
    <source>
        <dbReference type="ARBA" id="ARBA00023080"/>
    </source>
</evidence>
<evidence type="ECO:0000256" key="3">
    <source>
        <dbReference type="ARBA" id="ARBA00012379"/>
    </source>
</evidence>
<dbReference type="Pfam" id="PF00692">
    <property type="entry name" value="dUTPase"/>
    <property type="match status" value="1"/>
</dbReference>
<feature type="compositionally biased region" description="Acidic residues" evidence="6">
    <location>
        <begin position="405"/>
        <end position="414"/>
    </location>
</feature>
<dbReference type="InterPro" id="IPR029054">
    <property type="entry name" value="dUTPase-like"/>
</dbReference>
<gene>
    <name evidence="8" type="ORF">GE061_012984</name>
</gene>
<feature type="compositionally biased region" description="Basic and acidic residues" evidence="6">
    <location>
        <begin position="430"/>
        <end position="445"/>
    </location>
</feature>
<feature type="compositionally biased region" description="Basic and acidic residues" evidence="6">
    <location>
        <begin position="388"/>
        <end position="398"/>
    </location>
</feature>
<dbReference type="GO" id="GO:0006226">
    <property type="term" value="P:dUMP biosynthetic process"/>
    <property type="evidence" value="ECO:0007669"/>
    <property type="project" value="InterPro"/>
</dbReference>
<sequence length="1161" mass="125738">MENNTDNWVLDGILQANKMKCVPGLHPGLNDLIRVLAKQAHCVSRTLILCEPHIPTAVRKTKFHKHCSPNRKNMSDSGISSRASLWTPIRPQTYYYDCFNYTNYPERETVYQDIELKYNALKDKRLQYSPPSCDENKVKRSLESPSRQKRLGEQMVGSHPLKSNKPMVVEADSTSSIPPVLLTSSEEVRENEKVYSSHESASDRSAGDLSEGSSTKVKFHSDTDDSDDDSKSKFKRKPTGWPGGGMKLAAAAAVAAANAAIKDSETVPCSELIDLQNLIRKSDRENFERMQELLMLMKELSAKDFCRATCSQRFDDTGKMKGDISERHLSEKSQTSTRKGKKTPESSDEKLDESKDHFRDSSTSSVQSSSGKDSSSVKSKSSSNLQRTESESSFDHHPVPYLHDTDEEMTDSECEDRPTTSESSFGKSGHASEKTRSDTSQKMEATDSSQSFKSDQSSGKKTGATDSSRSLKSNRSGGGKKDATDSSQSFKSDRPGGQQDATDSSRSFKSENSDKKMKTDSKKTLKNEESGKQVDIKDSSQSLKRKQSAAKSSELMKDRSKQSTNENGQNNVLLTVCDSPMTIHEVVEVSNIITDILVLETVKELEKMGKYSPPSKREGGSSPSMISVSTSGPPFEVTKDISTKPSESSVKGHSLKSVTLPSPTHQDSKTPTEGSIVASSASPKSSEKPELTRDDGEEPKFEAIKTETSRTKSVASMGSRRSGDRKSVASSVKSMGESPKVESKESKGGDASVAGSLRLDESKKTIDDKSGKGSTKSMRETKTGSIRSRTGSDGSKEGSPRSEGSNKADVDVSVTSKSESIKARSEASKILGAIGVSKPTNERSTPGSLGSKKGDGGAGSSRSMGEISKTETMKSKMSVDGVDHGSRKSVAAKPKAGSVSSKIGDEMKAVAGTPQTGSRASDGDTSKTSSMKSPISDKTSVQGSVASSGHRRTSSCPKHSRSPSVESPSKISTTSKTAAEKMKILNMASTTSKKIQKDKRERLSGDATKLSAIDSVCEREDSLVCVDYGKDSTVVYYVRITENAYPPVKESYSAPGFMLKSAYDYTIPPRGQVNVKTDLVLELPPGSYGRIAARKCLAVNFGIDVGADVIDRDYRDNVTVLLFNHSDKPFPVRKGNKVAQLICESIHQAEAKEKCDLLNAD</sequence>